<feature type="region of interest" description="Disordered" evidence="1">
    <location>
        <begin position="37"/>
        <end position="90"/>
    </location>
</feature>
<dbReference type="AlphaFoldDB" id="M0DVD4"/>
<protein>
    <submittedName>
        <fullName evidence="2">Uncharacterized protein</fullName>
    </submittedName>
</protein>
<proteinExistence type="predicted"/>
<dbReference type="Proteomes" id="UP000011523">
    <property type="component" value="Unassembled WGS sequence"/>
</dbReference>
<dbReference type="EMBL" id="AOJD01000027">
    <property type="protein sequence ID" value="ELZ39475.1"/>
    <property type="molecule type" value="Genomic_DNA"/>
</dbReference>
<accession>M0DVD4</accession>
<reference evidence="2 3" key="1">
    <citation type="journal article" date="2014" name="PLoS Genet.">
        <title>Phylogenetically driven sequencing of extremely halophilic archaea reveals strategies for static and dynamic osmo-response.</title>
        <authorList>
            <person name="Becker E.A."/>
            <person name="Seitzer P.M."/>
            <person name="Tritt A."/>
            <person name="Larsen D."/>
            <person name="Krusor M."/>
            <person name="Yao A.I."/>
            <person name="Wu D."/>
            <person name="Madern D."/>
            <person name="Eisen J.A."/>
            <person name="Darling A.E."/>
            <person name="Facciotti M.T."/>
        </authorList>
    </citation>
    <scope>NUCLEOTIDE SEQUENCE [LARGE SCALE GENOMIC DNA]</scope>
    <source>
        <strain evidence="2 3">DSM 14210</strain>
    </source>
</reference>
<organism evidence="2 3">
    <name type="scientific">Halorubrum tebenquichense DSM 14210</name>
    <dbReference type="NCBI Taxonomy" id="1227485"/>
    <lineage>
        <taxon>Archaea</taxon>
        <taxon>Methanobacteriati</taxon>
        <taxon>Methanobacteriota</taxon>
        <taxon>Stenosarchaea group</taxon>
        <taxon>Halobacteria</taxon>
        <taxon>Halobacteriales</taxon>
        <taxon>Haloferacaceae</taxon>
        <taxon>Halorubrum</taxon>
    </lineage>
</organism>
<evidence type="ECO:0000313" key="3">
    <source>
        <dbReference type="Proteomes" id="UP000011523"/>
    </source>
</evidence>
<keyword evidence="3" id="KW-1185">Reference proteome</keyword>
<evidence type="ECO:0000256" key="1">
    <source>
        <dbReference type="SAM" id="MobiDB-lite"/>
    </source>
</evidence>
<gene>
    <name evidence="2" type="ORF">C472_04153</name>
</gene>
<comment type="caution">
    <text evidence="2">The sequence shown here is derived from an EMBL/GenBank/DDBJ whole genome shotgun (WGS) entry which is preliminary data.</text>
</comment>
<sequence>MTENSVEDSQPFFVLAKTVPLRREFFPFDKKLAIEVTSSGTNEDASDGRLGQQDSWVDNRGTDLSLLENHPDAGCGDEESPNGTPDARGM</sequence>
<evidence type="ECO:0000313" key="2">
    <source>
        <dbReference type="EMBL" id="ELZ39475.1"/>
    </source>
</evidence>
<name>M0DVD4_9EURY</name>